<keyword evidence="5" id="KW-0233">DNA recombination</keyword>
<evidence type="ECO:0000256" key="5">
    <source>
        <dbReference type="ARBA" id="ARBA00023172"/>
    </source>
</evidence>
<dbReference type="InterPro" id="IPR012337">
    <property type="entry name" value="RNaseH-like_sf"/>
</dbReference>
<protein>
    <submittedName>
        <fullName evidence="7">Holliday junction resolvasome RuvABC endonuclease subunit</fullName>
    </submittedName>
</protein>
<dbReference type="GO" id="GO:0003677">
    <property type="term" value="F:DNA binding"/>
    <property type="evidence" value="ECO:0007669"/>
    <property type="project" value="UniProtKB-KW"/>
</dbReference>
<comment type="similarity">
    <text evidence="1">Belongs to the RuvC family.</text>
</comment>
<dbReference type="GO" id="GO:0004520">
    <property type="term" value="F:DNA endonuclease activity"/>
    <property type="evidence" value="ECO:0007669"/>
    <property type="project" value="InterPro"/>
</dbReference>
<sequence length="155" mass="17895">MKLIAFDQSTTATGWCLMDQETSTILEHGVITPEGSTNERIRKIIKKCMYLCDFHQVTFVFIEGIQVQKNPKVYEILAKLQGTLEICLEERNYIVNVVKSSEWRKRVGIKSKKRIELKAEAIQMVSELYNINPTEDECEAILFARAYSEQLEVSK</sequence>
<dbReference type="Proteomes" id="UP000199481">
    <property type="component" value="Unassembled WGS sequence"/>
</dbReference>
<accession>A0A1H1BPR1</accession>
<evidence type="ECO:0000313" key="7">
    <source>
        <dbReference type="EMBL" id="SDQ53931.1"/>
    </source>
</evidence>
<evidence type="ECO:0000256" key="4">
    <source>
        <dbReference type="ARBA" id="ARBA00023125"/>
    </source>
</evidence>
<proteinExistence type="inferred from homology"/>
<keyword evidence="7" id="KW-0540">Nuclease</keyword>
<dbReference type="RefSeq" id="WP_089978536.1">
    <property type="nucleotide sequence ID" value="NZ_CP084916.1"/>
</dbReference>
<name>A0A1H1BPR1_9LACT</name>
<evidence type="ECO:0000256" key="2">
    <source>
        <dbReference type="ARBA" id="ARBA00022763"/>
    </source>
</evidence>
<reference evidence="8" key="1">
    <citation type="submission" date="2016-10" db="EMBL/GenBank/DDBJ databases">
        <authorList>
            <person name="Varghese N."/>
            <person name="Submissions S."/>
        </authorList>
    </citation>
    <scope>NUCLEOTIDE SEQUENCE [LARGE SCALE GENOMIC DNA]</scope>
    <source>
        <strain evidence="8">MPL-11</strain>
    </source>
</reference>
<evidence type="ECO:0000256" key="1">
    <source>
        <dbReference type="ARBA" id="ARBA00009518"/>
    </source>
</evidence>
<organism evidence="7 8">
    <name type="scientific">Carnobacterium viridans</name>
    <dbReference type="NCBI Taxonomy" id="174587"/>
    <lineage>
        <taxon>Bacteria</taxon>
        <taxon>Bacillati</taxon>
        <taxon>Bacillota</taxon>
        <taxon>Bacilli</taxon>
        <taxon>Lactobacillales</taxon>
        <taxon>Carnobacteriaceae</taxon>
        <taxon>Carnobacterium</taxon>
    </lineage>
</organism>
<evidence type="ECO:0000256" key="3">
    <source>
        <dbReference type="ARBA" id="ARBA00022842"/>
    </source>
</evidence>
<dbReference type="OrthoDB" id="2199467at2"/>
<dbReference type="InterPro" id="IPR002176">
    <property type="entry name" value="X-over_junc_endoDNase_RuvC"/>
</dbReference>
<keyword evidence="6" id="KW-0234">DNA repair</keyword>
<dbReference type="Pfam" id="PF02075">
    <property type="entry name" value="RuvC"/>
    <property type="match status" value="1"/>
</dbReference>
<gene>
    <name evidence="7" type="ORF">SAMN04487752_2683</name>
</gene>
<evidence type="ECO:0000256" key="6">
    <source>
        <dbReference type="ARBA" id="ARBA00023204"/>
    </source>
</evidence>
<keyword evidence="7" id="KW-0255">Endonuclease</keyword>
<dbReference type="GO" id="GO:0006310">
    <property type="term" value="P:DNA recombination"/>
    <property type="evidence" value="ECO:0007669"/>
    <property type="project" value="UniProtKB-KW"/>
</dbReference>
<keyword evidence="8" id="KW-1185">Reference proteome</keyword>
<dbReference type="Gene3D" id="3.30.420.10">
    <property type="entry name" value="Ribonuclease H-like superfamily/Ribonuclease H"/>
    <property type="match status" value="1"/>
</dbReference>
<keyword evidence="4" id="KW-0238">DNA-binding</keyword>
<dbReference type="AlphaFoldDB" id="A0A1H1BPR1"/>
<keyword evidence="2" id="KW-0227">DNA damage</keyword>
<dbReference type="SUPFAM" id="SSF53098">
    <property type="entry name" value="Ribonuclease H-like"/>
    <property type="match status" value="1"/>
</dbReference>
<evidence type="ECO:0000313" key="8">
    <source>
        <dbReference type="Proteomes" id="UP000199481"/>
    </source>
</evidence>
<dbReference type="InterPro" id="IPR036397">
    <property type="entry name" value="RNaseH_sf"/>
</dbReference>
<keyword evidence="7" id="KW-0378">Hydrolase</keyword>
<dbReference type="EMBL" id="FNJW01000008">
    <property type="protein sequence ID" value="SDQ53931.1"/>
    <property type="molecule type" value="Genomic_DNA"/>
</dbReference>
<dbReference type="GO" id="GO:0006281">
    <property type="term" value="P:DNA repair"/>
    <property type="evidence" value="ECO:0007669"/>
    <property type="project" value="UniProtKB-KW"/>
</dbReference>
<keyword evidence="3" id="KW-0460">Magnesium</keyword>